<keyword evidence="3" id="KW-1185">Reference proteome</keyword>
<sequence length="215" mass="22958">MTTTLGETPRTGRLPAILAKLHGRTAAGVPRWAVWAAYATTLTPLPSGIWRIAAFIFGAPLLEYGGAPPPGHGPVLVDGEWWYIVTLSVVSEAVAFLTVGLVAQWGEVWPRWIPGLGGRPVPVLAAVVPAGLGAAVLLVFPFALVMFAFGRMINGSPAGLVVHGWQAVAFWVTYAPLAAWGPLLGLLTAHYFRRRRLQHVALQHVAPMSSRHGVV</sequence>
<dbReference type="EMBL" id="JACHMB010000001">
    <property type="protein sequence ID" value="MBB5780761.1"/>
    <property type="molecule type" value="Genomic_DNA"/>
</dbReference>
<feature type="transmembrane region" description="Helical" evidence="1">
    <location>
        <begin position="123"/>
        <end position="149"/>
    </location>
</feature>
<keyword evidence="1" id="KW-1133">Transmembrane helix</keyword>
<comment type="caution">
    <text evidence="2">The sequence shown here is derived from an EMBL/GenBank/DDBJ whole genome shotgun (WGS) entry which is preliminary data.</text>
</comment>
<dbReference type="AlphaFoldDB" id="A0A7W9LEE5"/>
<organism evidence="2 3">
    <name type="scientific">Nonomuraea jabiensis</name>
    <dbReference type="NCBI Taxonomy" id="882448"/>
    <lineage>
        <taxon>Bacteria</taxon>
        <taxon>Bacillati</taxon>
        <taxon>Actinomycetota</taxon>
        <taxon>Actinomycetes</taxon>
        <taxon>Streptosporangiales</taxon>
        <taxon>Streptosporangiaceae</taxon>
        <taxon>Nonomuraea</taxon>
    </lineage>
</organism>
<feature type="transmembrane region" description="Helical" evidence="1">
    <location>
        <begin position="81"/>
        <end position="103"/>
    </location>
</feature>
<accession>A0A7W9LEE5</accession>
<reference evidence="2 3" key="1">
    <citation type="submission" date="2020-08" db="EMBL/GenBank/DDBJ databases">
        <title>Sequencing the genomes of 1000 actinobacteria strains.</title>
        <authorList>
            <person name="Klenk H.-P."/>
        </authorList>
    </citation>
    <scope>NUCLEOTIDE SEQUENCE [LARGE SCALE GENOMIC DNA]</scope>
    <source>
        <strain evidence="2 3">DSM 45507</strain>
    </source>
</reference>
<name>A0A7W9LEE5_9ACTN</name>
<protein>
    <submittedName>
        <fullName evidence="2">Uncharacterized protein</fullName>
    </submittedName>
</protein>
<evidence type="ECO:0000256" key="1">
    <source>
        <dbReference type="SAM" id="Phobius"/>
    </source>
</evidence>
<gene>
    <name evidence="2" type="ORF">HD596_007517</name>
</gene>
<evidence type="ECO:0000313" key="3">
    <source>
        <dbReference type="Proteomes" id="UP000579153"/>
    </source>
</evidence>
<keyword evidence="1" id="KW-0472">Membrane</keyword>
<keyword evidence="1" id="KW-0812">Transmembrane</keyword>
<evidence type="ECO:0000313" key="2">
    <source>
        <dbReference type="EMBL" id="MBB5780761.1"/>
    </source>
</evidence>
<feature type="transmembrane region" description="Helical" evidence="1">
    <location>
        <begin position="169"/>
        <end position="192"/>
    </location>
</feature>
<dbReference type="Proteomes" id="UP000579153">
    <property type="component" value="Unassembled WGS sequence"/>
</dbReference>
<dbReference type="RefSeq" id="WP_185074176.1">
    <property type="nucleotide sequence ID" value="NZ_JACHMB010000001.1"/>
</dbReference>
<proteinExistence type="predicted"/>